<organism evidence="10 11">
    <name type="scientific">Enterococcus florum</name>
    <dbReference type="NCBI Taxonomy" id="2480627"/>
    <lineage>
        <taxon>Bacteria</taxon>
        <taxon>Bacillati</taxon>
        <taxon>Bacillota</taxon>
        <taxon>Bacilli</taxon>
        <taxon>Lactobacillales</taxon>
        <taxon>Enterococcaceae</taxon>
        <taxon>Enterococcus</taxon>
    </lineage>
</organism>
<feature type="transmembrane region" description="Helical" evidence="8">
    <location>
        <begin position="63"/>
        <end position="87"/>
    </location>
</feature>
<dbReference type="Proteomes" id="UP000290567">
    <property type="component" value="Unassembled WGS sequence"/>
</dbReference>
<comment type="similarity">
    <text evidence="8">Belongs to the binding-protein-dependent transport system permease family.</text>
</comment>
<dbReference type="GO" id="GO:0055085">
    <property type="term" value="P:transmembrane transport"/>
    <property type="evidence" value="ECO:0007669"/>
    <property type="project" value="InterPro"/>
</dbReference>
<feature type="transmembrane region" description="Helical" evidence="8">
    <location>
        <begin position="99"/>
        <end position="122"/>
    </location>
</feature>
<accession>A0A4P5P9L1</accession>
<evidence type="ECO:0000256" key="4">
    <source>
        <dbReference type="ARBA" id="ARBA00022519"/>
    </source>
</evidence>
<dbReference type="InterPro" id="IPR035906">
    <property type="entry name" value="MetI-like_sf"/>
</dbReference>
<dbReference type="EMBL" id="BJCC01000007">
    <property type="protein sequence ID" value="GCF92911.1"/>
    <property type="molecule type" value="Genomic_DNA"/>
</dbReference>
<evidence type="ECO:0000256" key="3">
    <source>
        <dbReference type="ARBA" id="ARBA00022475"/>
    </source>
</evidence>
<evidence type="ECO:0000256" key="1">
    <source>
        <dbReference type="ARBA" id="ARBA00004429"/>
    </source>
</evidence>
<dbReference type="Gene3D" id="1.10.3720.10">
    <property type="entry name" value="MetI-like"/>
    <property type="match status" value="1"/>
</dbReference>
<gene>
    <name evidence="10" type="ORF">NRIC_08020</name>
</gene>
<evidence type="ECO:0000256" key="5">
    <source>
        <dbReference type="ARBA" id="ARBA00022692"/>
    </source>
</evidence>
<feature type="domain" description="ABC transmembrane type-1" evidence="9">
    <location>
        <begin position="61"/>
        <end position="249"/>
    </location>
</feature>
<dbReference type="CDD" id="cd06261">
    <property type="entry name" value="TM_PBP2"/>
    <property type="match status" value="1"/>
</dbReference>
<dbReference type="InterPro" id="IPR000515">
    <property type="entry name" value="MetI-like"/>
</dbReference>
<dbReference type="SUPFAM" id="SSF161098">
    <property type="entry name" value="MetI-like"/>
    <property type="match status" value="1"/>
</dbReference>
<feature type="transmembrane region" description="Helical" evidence="8">
    <location>
        <begin position="230"/>
        <end position="249"/>
    </location>
</feature>
<evidence type="ECO:0000259" key="9">
    <source>
        <dbReference type="PROSITE" id="PS50928"/>
    </source>
</evidence>
<dbReference type="Pfam" id="PF00528">
    <property type="entry name" value="BPD_transp_1"/>
    <property type="match status" value="1"/>
</dbReference>
<keyword evidence="3" id="KW-1003">Cell membrane</keyword>
<dbReference type="OrthoDB" id="9782004at2"/>
<keyword evidence="11" id="KW-1185">Reference proteome</keyword>
<dbReference type="GO" id="GO:0005886">
    <property type="term" value="C:plasma membrane"/>
    <property type="evidence" value="ECO:0007669"/>
    <property type="project" value="UniProtKB-SubCell"/>
</dbReference>
<dbReference type="AlphaFoldDB" id="A0A4P5P9L1"/>
<evidence type="ECO:0000313" key="11">
    <source>
        <dbReference type="Proteomes" id="UP000290567"/>
    </source>
</evidence>
<protein>
    <submittedName>
        <fullName evidence="10">Spermidine/putrescine ABC transporter permease</fullName>
    </submittedName>
</protein>
<evidence type="ECO:0000313" key="10">
    <source>
        <dbReference type="EMBL" id="GCF92911.1"/>
    </source>
</evidence>
<comment type="caution">
    <text evidence="10">The sequence shown here is derived from an EMBL/GenBank/DDBJ whole genome shotgun (WGS) entry which is preliminary data.</text>
</comment>
<name>A0A4P5P9L1_9ENTE</name>
<keyword evidence="4" id="KW-0997">Cell inner membrane</keyword>
<feature type="transmembrane region" description="Helical" evidence="8">
    <location>
        <begin position="173"/>
        <end position="195"/>
    </location>
</feature>
<dbReference type="RefSeq" id="WP_146621397.1">
    <property type="nucleotide sequence ID" value="NZ_BJCC01000007.1"/>
</dbReference>
<evidence type="ECO:0000256" key="6">
    <source>
        <dbReference type="ARBA" id="ARBA00022989"/>
    </source>
</evidence>
<comment type="subcellular location">
    <subcellularLocation>
        <location evidence="1">Cell inner membrane</location>
        <topology evidence="1">Multi-pass membrane protein</topology>
    </subcellularLocation>
    <subcellularLocation>
        <location evidence="8">Cell membrane</location>
        <topology evidence="8">Multi-pass membrane protein</topology>
    </subcellularLocation>
</comment>
<sequence>MRKQKGMTIVAILVFAFLFLPLVLIAITSFGTASAIQFPIKGFTLDWYANALMNESIMESFRLSLLIGVLATLLALVVGVPASYALARFPMKGRSLIKSFFLSPTVIPGIVVGYTLFQFIVVSLGLPVFQGLLMGHFLISLPYIIRVVGSSMEQLDYSMEEVAWTLGCTRLRAFVQIVLPNVSSGIFASFMLAFVNSFNNVPVSMFLSGPGVTMLPTSLLSYMEYNYDPTVSAISVMLMLLTIGLMFLIERTLGLASIV</sequence>
<keyword evidence="6 8" id="KW-1133">Transmembrane helix</keyword>
<dbReference type="PROSITE" id="PS50928">
    <property type="entry name" value="ABC_TM1"/>
    <property type="match status" value="1"/>
</dbReference>
<keyword evidence="2 8" id="KW-0813">Transport</keyword>
<dbReference type="PANTHER" id="PTHR43357:SF4">
    <property type="entry name" value="INNER MEMBRANE ABC TRANSPORTER PERMEASE PROTEIN YDCV"/>
    <property type="match status" value="1"/>
</dbReference>
<evidence type="ECO:0000256" key="8">
    <source>
        <dbReference type="RuleBase" id="RU363032"/>
    </source>
</evidence>
<reference evidence="11" key="1">
    <citation type="submission" date="2019-02" db="EMBL/GenBank/DDBJ databases">
        <title>Draft genome sequence of Enterococcus sp. Gos25-1.</title>
        <authorList>
            <person name="Tanaka N."/>
            <person name="Shiwa Y."/>
            <person name="Fujita N."/>
        </authorList>
    </citation>
    <scope>NUCLEOTIDE SEQUENCE [LARGE SCALE GENOMIC DNA]</scope>
    <source>
        <strain evidence="11">Gos25-1</strain>
    </source>
</reference>
<evidence type="ECO:0000256" key="2">
    <source>
        <dbReference type="ARBA" id="ARBA00022448"/>
    </source>
</evidence>
<feature type="transmembrane region" description="Helical" evidence="8">
    <location>
        <begin position="128"/>
        <end position="149"/>
    </location>
</feature>
<proteinExistence type="inferred from homology"/>
<keyword evidence="5 8" id="KW-0812">Transmembrane</keyword>
<keyword evidence="7 8" id="KW-0472">Membrane</keyword>
<evidence type="ECO:0000256" key="7">
    <source>
        <dbReference type="ARBA" id="ARBA00023136"/>
    </source>
</evidence>
<dbReference type="PANTHER" id="PTHR43357">
    <property type="entry name" value="INNER MEMBRANE ABC TRANSPORTER PERMEASE PROTEIN YDCV"/>
    <property type="match status" value="1"/>
</dbReference>